<evidence type="ECO:0000256" key="3">
    <source>
        <dbReference type="ARBA" id="ARBA00022840"/>
    </source>
</evidence>
<dbReference type="Pfam" id="PF05192">
    <property type="entry name" value="MutS_III"/>
    <property type="match status" value="1"/>
</dbReference>
<dbReference type="Proteomes" id="UP000179807">
    <property type="component" value="Unassembled WGS sequence"/>
</dbReference>
<dbReference type="InterPro" id="IPR007696">
    <property type="entry name" value="DNA_mismatch_repair_MutS_core"/>
</dbReference>
<accession>A0A1J4JDL5</accession>
<evidence type="ECO:0000259" key="5">
    <source>
        <dbReference type="PROSITE" id="PS00486"/>
    </source>
</evidence>
<dbReference type="PANTHER" id="PTHR11361">
    <property type="entry name" value="DNA MISMATCH REPAIR PROTEIN MUTS FAMILY MEMBER"/>
    <property type="match status" value="1"/>
</dbReference>
<proteinExistence type="inferred from homology"/>
<dbReference type="InterPro" id="IPR045076">
    <property type="entry name" value="MutS"/>
</dbReference>
<dbReference type="AlphaFoldDB" id="A0A1J4JDL5"/>
<dbReference type="OrthoDB" id="29596at2759"/>
<evidence type="ECO:0000256" key="2">
    <source>
        <dbReference type="ARBA" id="ARBA00022741"/>
    </source>
</evidence>
<evidence type="ECO:0000256" key="1">
    <source>
        <dbReference type="ARBA" id="ARBA00006271"/>
    </source>
</evidence>
<dbReference type="Pfam" id="PF00488">
    <property type="entry name" value="MutS_V"/>
    <property type="match status" value="1"/>
</dbReference>
<dbReference type="VEuPathDB" id="TrichDB:TRFO_36652"/>
<dbReference type="PANTHER" id="PTHR11361:SF20">
    <property type="entry name" value="MUTS PROTEIN HOMOLOG 5"/>
    <property type="match status" value="1"/>
</dbReference>
<keyword evidence="7" id="KW-1185">Reference proteome</keyword>
<dbReference type="PIRSF" id="PIRSF005813">
    <property type="entry name" value="MSH2"/>
    <property type="match status" value="1"/>
</dbReference>
<dbReference type="SMART" id="SM00533">
    <property type="entry name" value="MUTSd"/>
    <property type="match status" value="1"/>
</dbReference>
<dbReference type="GO" id="GO:0051026">
    <property type="term" value="P:chiasma assembly"/>
    <property type="evidence" value="ECO:0007669"/>
    <property type="project" value="TreeGrafter"/>
</dbReference>
<comment type="caution">
    <text evidence="6">The sequence shown here is derived from an EMBL/GenBank/DDBJ whole genome shotgun (WGS) entry which is preliminary data.</text>
</comment>
<reference evidence="6" key="1">
    <citation type="submission" date="2016-10" db="EMBL/GenBank/DDBJ databases">
        <authorList>
            <person name="Benchimol M."/>
            <person name="Almeida L.G."/>
            <person name="Vasconcelos A.T."/>
            <person name="Perreira-Neves A."/>
            <person name="Rosa I.A."/>
            <person name="Tasca T."/>
            <person name="Bogo M.R."/>
            <person name="de Souza W."/>
        </authorList>
    </citation>
    <scope>NUCLEOTIDE SEQUENCE [LARGE SCALE GENOMIC DNA]</scope>
    <source>
        <strain evidence="6">K</strain>
    </source>
</reference>
<dbReference type="GO" id="GO:0005634">
    <property type="term" value="C:nucleus"/>
    <property type="evidence" value="ECO:0007669"/>
    <property type="project" value="TreeGrafter"/>
</dbReference>
<dbReference type="InterPro" id="IPR000432">
    <property type="entry name" value="DNA_mismatch_repair_MutS_C"/>
</dbReference>
<dbReference type="SMART" id="SM00534">
    <property type="entry name" value="MUTSac"/>
    <property type="match status" value="1"/>
</dbReference>
<keyword evidence="2" id="KW-0547">Nucleotide-binding</keyword>
<dbReference type="RefSeq" id="XP_068350329.1">
    <property type="nucleotide sequence ID" value="XM_068510956.1"/>
</dbReference>
<dbReference type="GO" id="GO:0006298">
    <property type="term" value="P:mismatch repair"/>
    <property type="evidence" value="ECO:0007669"/>
    <property type="project" value="InterPro"/>
</dbReference>
<organism evidence="6 7">
    <name type="scientific">Tritrichomonas foetus</name>
    <dbReference type="NCBI Taxonomy" id="1144522"/>
    <lineage>
        <taxon>Eukaryota</taxon>
        <taxon>Metamonada</taxon>
        <taxon>Parabasalia</taxon>
        <taxon>Tritrichomonadida</taxon>
        <taxon>Tritrichomonadidae</taxon>
        <taxon>Tritrichomonas</taxon>
    </lineage>
</organism>
<name>A0A1J4JDL5_9EUKA</name>
<dbReference type="InterPro" id="IPR027417">
    <property type="entry name" value="P-loop_NTPase"/>
</dbReference>
<dbReference type="Gene3D" id="1.10.1420.10">
    <property type="match status" value="2"/>
</dbReference>
<dbReference type="EMBL" id="MLAK01001131">
    <property type="protein sequence ID" value="OHS97192.1"/>
    <property type="molecule type" value="Genomic_DNA"/>
</dbReference>
<dbReference type="GO" id="GO:0030983">
    <property type="term" value="F:mismatched DNA binding"/>
    <property type="evidence" value="ECO:0007669"/>
    <property type="project" value="InterPro"/>
</dbReference>
<evidence type="ECO:0000256" key="4">
    <source>
        <dbReference type="ARBA" id="ARBA00023125"/>
    </source>
</evidence>
<dbReference type="InterPro" id="IPR011184">
    <property type="entry name" value="DNA_mismatch_repair_Msh2"/>
</dbReference>
<dbReference type="Gene3D" id="3.40.50.300">
    <property type="entry name" value="P-loop containing nucleotide triphosphate hydrolases"/>
    <property type="match status" value="1"/>
</dbReference>
<keyword evidence="3" id="KW-0067">ATP-binding</keyword>
<feature type="domain" description="DNA mismatch repair proteins mutS family" evidence="5">
    <location>
        <begin position="615"/>
        <end position="631"/>
    </location>
</feature>
<comment type="similarity">
    <text evidence="1">Belongs to the DNA mismatch repair MutS family.</text>
</comment>
<evidence type="ECO:0000313" key="6">
    <source>
        <dbReference type="EMBL" id="OHS97192.1"/>
    </source>
</evidence>
<sequence>MEVGETPNFKICAFSWKKDDMGVVYYNSTSGEMSFSTYHPSQFPIIFEKIIQTYKVTHFVIPPCIKEEYSSYIEQQNFEGEKIELSTSDFSFKNGLNALNSITFLDSAEQQDYIKQSIVSGIIDVSSKTVVGAIGAIYNFLNTVNDDSDSSNKSLIISTFKTLEISLGLFLPKRSLEELQILSYDLHPSIHSNTTHSKDGLSLYSLFNRCSTVMGRKVLRKWFLVTLDSLTKINSRLDVIQEFISEKMHPYINEVISKLHLLPEIRPLLLRLQKESMNQQHWIRLNKGLKQAAELCHLIDSFSFLKENVNFANLSSENEQKLYHIVNSIESTIDLKPGTETHVKDGCDQQLTEMKKSYSNLDLVLTEVARKLMASLSSSCNISALSVVYVPQQGFLTNVLKSPSLSQDDVPDNYIFQFETDTHYYYKNESMKELDEELGDIYQNIIAREIRIIVGLSDKILSFSSLIFQIWETIGVLDAFCALSVVAVESKFVRPILTENEHDLIIVNGRHPLLEKFTNHLVPNPTLNLHNESQIHIITGPNSSGKSVYLKQIALIVYLAHIGSFVPADKAIIPFSDYLFGFFQTSNRDDDLFSSLFLNETKKVSDALKRCTKNSILMLDEFGKSSNNFDGASLLGGMIKYLHQKGVDQCPKTFISTHFHAILKPPFLEPFEMFIPCSMNVKLLNNINTSSNETKTNSDSDSDFNSRKECLDLGSVLFLYQLVKKDRSENNSYDNLSFGLHCARKAGLSEEIVSRAEEVAFCIEKSQTITTCKNCIDSLFEDKVKKALEIFFKWDSKKSSPRDLLEKIEDIIHGNI</sequence>
<dbReference type="InterPro" id="IPR036187">
    <property type="entry name" value="DNA_mismatch_repair_MutS_sf"/>
</dbReference>
<dbReference type="SUPFAM" id="SSF48334">
    <property type="entry name" value="DNA repair protein MutS, domain III"/>
    <property type="match status" value="1"/>
</dbReference>
<keyword evidence="4" id="KW-0238">DNA-binding</keyword>
<dbReference type="GeneID" id="94845660"/>
<dbReference type="SUPFAM" id="SSF52540">
    <property type="entry name" value="P-loop containing nucleoside triphosphate hydrolases"/>
    <property type="match status" value="1"/>
</dbReference>
<evidence type="ECO:0000313" key="7">
    <source>
        <dbReference type="Proteomes" id="UP000179807"/>
    </source>
</evidence>
<dbReference type="GO" id="GO:0140664">
    <property type="term" value="F:ATP-dependent DNA damage sensor activity"/>
    <property type="evidence" value="ECO:0007669"/>
    <property type="project" value="InterPro"/>
</dbReference>
<protein>
    <submittedName>
        <fullName evidence="6">MutS domain III family protein</fullName>
    </submittedName>
</protein>
<dbReference type="PROSITE" id="PS00486">
    <property type="entry name" value="DNA_MISMATCH_REPAIR_2"/>
    <property type="match status" value="1"/>
</dbReference>
<dbReference type="GO" id="GO:0005524">
    <property type="term" value="F:ATP binding"/>
    <property type="evidence" value="ECO:0007669"/>
    <property type="project" value="UniProtKB-KW"/>
</dbReference>
<gene>
    <name evidence="6" type="ORF">TRFO_36652</name>
</gene>